<feature type="binding site" evidence="3">
    <location>
        <position position="80"/>
    </location>
    <ligand>
        <name>ATP</name>
        <dbReference type="ChEBI" id="CHEBI:30616"/>
    </ligand>
</feature>
<dbReference type="Pfam" id="PF00069">
    <property type="entry name" value="Pkinase"/>
    <property type="match status" value="1"/>
</dbReference>
<feature type="compositionally biased region" description="Polar residues" evidence="4">
    <location>
        <begin position="1"/>
        <end position="19"/>
    </location>
</feature>
<dbReference type="EMBL" id="JATN01000322">
    <property type="protein sequence ID" value="EUC57541.1"/>
    <property type="molecule type" value="Genomic_DNA"/>
</dbReference>
<reference evidence="7" key="1">
    <citation type="journal article" date="2014" name="Genome Announc.">
        <title>Draft genome sequence of the plant-pathogenic soil fungus Rhizoctonia solani anastomosis group 3 strain Rhs1AP.</title>
        <authorList>
            <person name="Cubeta M.A."/>
            <person name="Thomas E."/>
            <person name="Dean R.A."/>
            <person name="Jabaji S."/>
            <person name="Neate S.M."/>
            <person name="Tavantzis S."/>
            <person name="Toda T."/>
            <person name="Vilgalys R."/>
            <person name="Bharathan N."/>
            <person name="Fedorova-Abrams N."/>
            <person name="Pakala S.B."/>
            <person name="Pakala S.M."/>
            <person name="Zafar N."/>
            <person name="Joardar V."/>
            <person name="Losada L."/>
            <person name="Nierman W.C."/>
        </authorList>
    </citation>
    <scope>NUCLEOTIDE SEQUENCE [LARGE SCALE GENOMIC DNA]</scope>
    <source>
        <strain evidence="7">AG-3</strain>
    </source>
</reference>
<dbReference type="CDD" id="cd00180">
    <property type="entry name" value="PKc"/>
    <property type="match status" value="1"/>
</dbReference>
<evidence type="ECO:0000313" key="6">
    <source>
        <dbReference type="EMBL" id="EUC57541.1"/>
    </source>
</evidence>
<dbReference type="SUPFAM" id="SSF56112">
    <property type="entry name" value="Protein kinase-like (PK-like)"/>
    <property type="match status" value="1"/>
</dbReference>
<dbReference type="Proteomes" id="UP000030108">
    <property type="component" value="Unassembled WGS sequence"/>
</dbReference>
<dbReference type="PANTHER" id="PTHR27001:SF931">
    <property type="entry name" value="OS11G0664100 PROTEIN"/>
    <property type="match status" value="1"/>
</dbReference>
<organism evidence="6 7">
    <name type="scientific">Rhizoctonia solani AG-3 Rhs1AP</name>
    <dbReference type="NCBI Taxonomy" id="1086054"/>
    <lineage>
        <taxon>Eukaryota</taxon>
        <taxon>Fungi</taxon>
        <taxon>Dikarya</taxon>
        <taxon>Basidiomycota</taxon>
        <taxon>Agaricomycotina</taxon>
        <taxon>Agaricomycetes</taxon>
        <taxon>Cantharellales</taxon>
        <taxon>Ceratobasidiaceae</taxon>
        <taxon>Rhizoctonia</taxon>
    </lineage>
</organism>
<feature type="domain" description="Protein kinase" evidence="5">
    <location>
        <begin position="52"/>
        <end position="187"/>
    </location>
</feature>
<dbReference type="InterPro" id="IPR000719">
    <property type="entry name" value="Prot_kinase_dom"/>
</dbReference>
<gene>
    <name evidence="6" type="ORF">RSOL_224310</name>
</gene>
<name>X8J8L5_9AGAM</name>
<dbReference type="InterPro" id="IPR011009">
    <property type="entry name" value="Kinase-like_dom_sf"/>
</dbReference>
<sequence>MTSRSDLGTTHLATSTQSLPERISSKMSPEQMAEPFARRGLDLTNEVDFQHDFRSFELGRGGGGSVYRGQLRDGRSVAIKSLIIPSWEGLESRGKYCKYAAEELYTQFKCNHPGVLKILGFALHKGEILLIFPWMPRRALTAHLKNYNARDKLQFCIDLASAVEYLHSQGIMHGDIKTGVHTGIRIT</sequence>
<evidence type="ECO:0000256" key="4">
    <source>
        <dbReference type="SAM" id="MobiDB-lite"/>
    </source>
</evidence>
<keyword evidence="1 3" id="KW-0547">Nucleotide-binding</keyword>
<dbReference type="GO" id="GO:0004672">
    <property type="term" value="F:protein kinase activity"/>
    <property type="evidence" value="ECO:0007669"/>
    <property type="project" value="InterPro"/>
</dbReference>
<accession>X8J8L5</accession>
<evidence type="ECO:0000256" key="1">
    <source>
        <dbReference type="ARBA" id="ARBA00022741"/>
    </source>
</evidence>
<protein>
    <submittedName>
        <fullName evidence="6">Tyrosine kinase domain protein</fullName>
    </submittedName>
</protein>
<dbReference type="GO" id="GO:0005886">
    <property type="term" value="C:plasma membrane"/>
    <property type="evidence" value="ECO:0007669"/>
    <property type="project" value="TreeGrafter"/>
</dbReference>
<keyword evidence="2 3" id="KW-0067">ATP-binding</keyword>
<keyword evidence="6" id="KW-0418">Kinase</keyword>
<feature type="non-terminal residue" evidence="6">
    <location>
        <position position="187"/>
    </location>
</feature>
<dbReference type="Gene3D" id="1.10.510.10">
    <property type="entry name" value="Transferase(Phosphotransferase) domain 1"/>
    <property type="match status" value="1"/>
</dbReference>
<evidence type="ECO:0000256" key="3">
    <source>
        <dbReference type="PROSITE-ProRule" id="PRU10141"/>
    </source>
</evidence>
<evidence type="ECO:0000256" key="2">
    <source>
        <dbReference type="ARBA" id="ARBA00022840"/>
    </source>
</evidence>
<dbReference type="AlphaFoldDB" id="X8J8L5"/>
<dbReference type="PROSITE" id="PS50011">
    <property type="entry name" value="PROTEIN_KINASE_DOM"/>
    <property type="match status" value="1"/>
</dbReference>
<keyword evidence="6" id="KW-0808">Transferase</keyword>
<dbReference type="GO" id="GO:0005524">
    <property type="term" value="F:ATP binding"/>
    <property type="evidence" value="ECO:0007669"/>
    <property type="project" value="UniProtKB-UniRule"/>
</dbReference>
<evidence type="ECO:0000313" key="7">
    <source>
        <dbReference type="Proteomes" id="UP000030108"/>
    </source>
</evidence>
<dbReference type="InterPro" id="IPR017441">
    <property type="entry name" value="Protein_kinase_ATP_BS"/>
</dbReference>
<proteinExistence type="predicted"/>
<comment type="caution">
    <text evidence="6">The sequence shown here is derived from an EMBL/GenBank/DDBJ whole genome shotgun (WGS) entry which is preliminary data.</text>
</comment>
<feature type="region of interest" description="Disordered" evidence="4">
    <location>
        <begin position="1"/>
        <end position="31"/>
    </location>
</feature>
<dbReference type="PROSITE" id="PS00107">
    <property type="entry name" value="PROTEIN_KINASE_ATP"/>
    <property type="match status" value="1"/>
</dbReference>
<evidence type="ECO:0000259" key="5">
    <source>
        <dbReference type="PROSITE" id="PS50011"/>
    </source>
</evidence>
<dbReference type="PANTHER" id="PTHR27001">
    <property type="entry name" value="OS01G0253100 PROTEIN"/>
    <property type="match status" value="1"/>
</dbReference>